<dbReference type="EMBL" id="ML993580">
    <property type="protein sequence ID" value="KAF2172815.1"/>
    <property type="molecule type" value="Genomic_DNA"/>
</dbReference>
<feature type="region of interest" description="Disordered" evidence="1">
    <location>
        <begin position="615"/>
        <end position="644"/>
    </location>
</feature>
<feature type="region of interest" description="Disordered" evidence="1">
    <location>
        <begin position="523"/>
        <end position="544"/>
    </location>
</feature>
<feature type="region of interest" description="Disordered" evidence="1">
    <location>
        <begin position="362"/>
        <end position="490"/>
    </location>
</feature>
<reference evidence="2" key="1">
    <citation type="journal article" date="2020" name="Stud. Mycol.">
        <title>101 Dothideomycetes genomes: a test case for predicting lifestyles and emergence of pathogens.</title>
        <authorList>
            <person name="Haridas S."/>
            <person name="Albert R."/>
            <person name="Binder M."/>
            <person name="Bloem J."/>
            <person name="Labutti K."/>
            <person name="Salamov A."/>
            <person name="Andreopoulos B."/>
            <person name="Baker S."/>
            <person name="Barry K."/>
            <person name="Bills G."/>
            <person name="Bluhm B."/>
            <person name="Cannon C."/>
            <person name="Castanera R."/>
            <person name="Culley D."/>
            <person name="Daum C."/>
            <person name="Ezra D."/>
            <person name="Gonzalez J."/>
            <person name="Henrissat B."/>
            <person name="Kuo A."/>
            <person name="Liang C."/>
            <person name="Lipzen A."/>
            <person name="Lutzoni F."/>
            <person name="Magnuson J."/>
            <person name="Mondo S."/>
            <person name="Nolan M."/>
            <person name="Ohm R."/>
            <person name="Pangilinan J."/>
            <person name="Park H.-J."/>
            <person name="Ramirez L."/>
            <person name="Alfaro M."/>
            <person name="Sun H."/>
            <person name="Tritt A."/>
            <person name="Yoshinaga Y."/>
            <person name="Zwiers L.-H."/>
            <person name="Turgeon B."/>
            <person name="Goodwin S."/>
            <person name="Spatafora J."/>
            <person name="Crous P."/>
            <person name="Grigoriev I."/>
        </authorList>
    </citation>
    <scope>NUCLEOTIDE SEQUENCE</scope>
    <source>
        <strain evidence="2">ATCC 36951</strain>
    </source>
</reference>
<keyword evidence="3" id="KW-1185">Reference proteome</keyword>
<feature type="region of interest" description="Disordered" evidence="1">
    <location>
        <begin position="26"/>
        <end position="116"/>
    </location>
</feature>
<name>A0A6A6D0W8_ZASCE</name>
<feature type="region of interest" description="Disordered" evidence="1">
    <location>
        <begin position="149"/>
        <end position="179"/>
    </location>
</feature>
<sequence>MDWTGGTRRRFTKGKYNSVVQKQKEHFARARAAQHQQDEHLDWPGNSVDALASRQHRPTMASSQSANIRHHPTSSKASRSCRREADHAPSHSRGPSHTSRMALPPMPAKSSRLNPNVTDEERLLLANRKRLLARSDWLGLAASRPARIKFPTPSDKDRVGKRRKISKSTCGSHRPKPARRRSITPLFEHRLPPFEPMMSGALADDEIQVKVGTDAFVSQSQVSHPAVPLANTSMRQPSTEFGPLSEESMLLGVDDDGFEIDANGQYLGVIGSARTLASGSEYGQAWSVIQSVDDFASPTNSIAPTFATTHQGMAMRDDIQCVSDAPDQGALVAMQSCLSHDIRDPEAQSVAHDVEAFDPAILQPEPMKGTPSTDVDPEEDERRWRRAMRIPEPPQMGKTSIAALRSSSEHVTESVASAWPVRSSHEASDREHAFRTGSANPRPRRLEDQVQDHASHDTSNGRPAIADVLPATVPPQQADDQRLEPDDQVRDDEALWRDFILGKGRSESDCSEHEDGVWAAEQGEAVQRASQSTSSRVGIEQARSDQATLGDSIFASARLSENNANGPLGDQYEKSHGHTTTSMVGHATVVDCEEDEIDDVYPDDSVSRAVGNTNVARSVSMLNPRRFRPQKPPTSSSQEPYNPHRFKIRAVEKSVW</sequence>
<evidence type="ECO:0000256" key="1">
    <source>
        <dbReference type="SAM" id="MobiDB-lite"/>
    </source>
</evidence>
<dbReference type="OrthoDB" id="5426563at2759"/>
<feature type="compositionally biased region" description="Basic and acidic residues" evidence="1">
    <location>
        <begin position="479"/>
        <end position="490"/>
    </location>
</feature>
<proteinExistence type="predicted"/>
<dbReference type="RefSeq" id="XP_033673704.1">
    <property type="nucleotide sequence ID" value="XM_033803763.1"/>
</dbReference>
<protein>
    <submittedName>
        <fullName evidence="2">Uncharacterized protein</fullName>
    </submittedName>
</protein>
<dbReference type="GeneID" id="54557035"/>
<evidence type="ECO:0000313" key="2">
    <source>
        <dbReference type="EMBL" id="KAF2172815.1"/>
    </source>
</evidence>
<organism evidence="2 3">
    <name type="scientific">Zasmidium cellare ATCC 36951</name>
    <dbReference type="NCBI Taxonomy" id="1080233"/>
    <lineage>
        <taxon>Eukaryota</taxon>
        <taxon>Fungi</taxon>
        <taxon>Dikarya</taxon>
        <taxon>Ascomycota</taxon>
        <taxon>Pezizomycotina</taxon>
        <taxon>Dothideomycetes</taxon>
        <taxon>Dothideomycetidae</taxon>
        <taxon>Mycosphaerellales</taxon>
        <taxon>Mycosphaerellaceae</taxon>
        <taxon>Zasmidium</taxon>
    </lineage>
</organism>
<feature type="compositionally biased region" description="Basic and acidic residues" evidence="1">
    <location>
        <begin position="444"/>
        <end position="456"/>
    </location>
</feature>
<dbReference type="Proteomes" id="UP000799537">
    <property type="component" value="Unassembled WGS sequence"/>
</dbReference>
<evidence type="ECO:0000313" key="3">
    <source>
        <dbReference type="Proteomes" id="UP000799537"/>
    </source>
</evidence>
<feature type="region of interest" description="Disordered" evidence="1">
    <location>
        <begin position="1"/>
        <end position="20"/>
    </location>
</feature>
<dbReference type="AlphaFoldDB" id="A0A6A6D0W8"/>
<gene>
    <name evidence="2" type="ORF">M409DRAFT_16774</name>
</gene>
<feature type="compositionally biased region" description="Basic and acidic residues" evidence="1">
    <location>
        <begin position="423"/>
        <end position="434"/>
    </location>
</feature>
<accession>A0A6A6D0W8</accession>